<reference evidence="3" key="2">
    <citation type="submission" date="2015-01" db="EMBL/GenBank/DDBJ databases">
        <title>Evolutionary Origins and Diversification of the Mycorrhizal Mutualists.</title>
        <authorList>
            <consortium name="DOE Joint Genome Institute"/>
            <consortium name="Mycorrhizal Genomics Consortium"/>
            <person name="Kohler A."/>
            <person name="Kuo A."/>
            <person name="Nagy L.G."/>
            <person name="Floudas D."/>
            <person name="Copeland A."/>
            <person name="Barry K.W."/>
            <person name="Cichocki N."/>
            <person name="Veneault-Fourrey C."/>
            <person name="LaButti K."/>
            <person name="Lindquist E.A."/>
            <person name="Lipzen A."/>
            <person name="Lundell T."/>
            <person name="Morin E."/>
            <person name="Murat C."/>
            <person name="Riley R."/>
            <person name="Ohm R."/>
            <person name="Sun H."/>
            <person name="Tunlid A."/>
            <person name="Henrissat B."/>
            <person name="Grigoriev I.V."/>
            <person name="Hibbett D.S."/>
            <person name="Martin F."/>
        </authorList>
    </citation>
    <scope>NUCLEOTIDE SEQUENCE [LARGE SCALE GENOMIC DNA]</scope>
    <source>
        <strain evidence="3">Ve08.2h10</strain>
    </source>
</reference>
<evidence type="ECO:0000256" key="1">
    <source>
        <dbReference type="SAM" id="Phobius"/>
    </source>
</evidence>
<protein>
    <recommendedName>
        <fullName evidence="4">Reverse transcriptase domain-containing protein</fullName>
    </recommendedName>
</protein>
<dbReference type="STRING" id="930991.A0A0D0DIH6"/>
<accession>A0A0D0DIH6</accession>
<keyword evidence="1" id="KW-1133">Transmembrane helix</keyword>
<reference evidence="2 3" key="1">
    <citation type="submission" date="2014-04" db="EMBL/GenBank/DDBJ databases">
        <authorList>
            <consortium name="DOE Joint Genome Institute"/>
            <person name="Kuo A."/>
            <person name="Kohler A."/>
            <person name="Jargeat P."/>
            <person name="Nagy L.G."/>
            <person name="Floudas D."/>
            <person name="Copeland A."/>
            <person name="Barry K.W."/>
            <person name="Cichocki N."/>
            <person name="Veneault-Fourrey C."/>
            <person name="LaButti K."/>
            <person name="Lindquist E.A."/>
            <person name="Lipzen A."/>
            <person name="Lundell T."/>
            <person name="Morin E."/>
            <person name="Murat C."/>
            <person name="Sun H."/>
            <person name="Tunlid A."/>
            <person name="Henrissat B."/>
            <person name="Grigoriev I.V."/>
            <person name="Hibbett D.S."/>
            <person name="Martin F."/>
            <person name="Nordberg H.P."/>
            <person name="Cantor M.N."/>
            <person name="Hua S.X."/>
        </authorList>
    </citation>
    <scope>NUCLEOTIDE SEQUENCE [LARGE SCALE GENOMIC DNA]</scope>
    <source>
        <strain evidence="2 3">Ve08.2h10</strain>
    </source>
</reference>
<dbReference type="OrthoDB" id="3254233at2759"/>
<evidence type="ECO:0000313" key="3">
    <source>
        <dbReference type="Proteomes" id="UP000054538"/>
    </source>
</evidence>
<gene>
    <name evidence="2" type="ORF">PAXRUDRAFT_165511</name>
</gene>
<keyword evidence="1" id="KW-0812">Transmembrane</keyword>
<dbReference type="EMBL" id="KN826801">
    <property type="protein sequence ID" value="KIK77875.1"/>
    <property type="molecule type" value="Genomic_DNA"/>
</dbReference>
<name>A0A0D0DIH6_9AGAM</name>
<dbReference type="AlphaFoldDB" id="A0A0D0DIH6"/>
<dbReference type="SUPFAM" id="SSF56672">
    <property type="entry name" value="DNA/RNA polymerases"/>
    <property type="match status" value="1"/>
</dbReference>
<dbReference type="InterPro" id="IPR043502">
    <property type="entry name" value="DNA/RNA_pol_sf"/>
</dbReference>
<dbReference type="Proteomes" id="UP000054538">
    <property type="component" value="Unassembled WGS sequence"/>
</dbReference>
<evidence type="ECO:0008006" key="4">
    <source>
        <dbReference type="Google" id="ProtNLM"/>
    </source>
</evidence>
<organism evidence="2 3">
    <name type="scientific">Paxillus rubicundulus Ve08.2h10</name>
    <dbReference type="NCBI Taxonomy" id="930991"/>
    <lineage>
        <taxon>Eukaryota</taxon>
        <taxon>Fungi</taxon>
        <taxon>Dikarya</taxon>
        <taxon>Basidiomycota</taxon>
        <taxon>Agaricomycotina</taxon>
        <taxon>Agaricomycetes</taxon>
        <taxon>Agaricomycetidae</taxon>
        <taxon>Boletales</taxon>
        <taxon>Paxilineae</taxon>
        <taxon>Paxillaceae</taxon>
        <taxon>Paxillus</taxon>
    </lineage>
</organism>
<dbReference type="HOGENOM" id="CLU_1291717_0_0_1"/>
<evidence type="ECO:0000313" key="2">
    <source>
        <dbReference type="EMBL" id="KIK77875.1"/>
    </source>
</evidence>
<feature type="transmembrane region" description="Helical" evidence="1">
    <location>
        <begin position="164"/>
        <end position="185"/>
    </location>
</feature>
<feature type="non-terminal residue" evidence="2">
    <location>
        <position position="1"/>
    </location>
</feature>
<keyword evidence="1" id="KW-0472">Membrane</keyword>
<keyword evidence="3" id="KW-1185">Reference proteome</keyword>
<proteinExistence type="predicted"/>
<dbReference type="InParanoid" id="A0A0D0DIH6"/>
<sequence>EWPTTWDNSHRPTKSSTEASFLASQIDKELVAGRYSSSFGSDLLPGMYSMPIHAVPKPGTDKHRLVTDHSAGQYALNRMISQEDIAGVTLDNIQDLGNALEIFRRDHGDEPLSLWKADISEAYRHMPMHPLWQIKQVVSFNGQRYVDRRNVFGGRASQHIFHAFMSLVIWIAVMKLLILFLFIYVDDSERDENNEICANRAWFDVMEHISDVVR</sequence>